<dbReference type="Ensembl" id="ENSFHET00000012855.1">
    <property type="protein sequence ID" value="ENSFHEP00000002054.1"/>
    <property type="gene ID" value="ENSFHEG00000002837.1"/>
</dbReference>
<feature type="compositionally biased region" description="Polar residues" evidence="3">
    <location>
        <begin position="11"/>
        <end position="28"/>
    </location>
</feature>
<feature type="region of interest" description="Disordered" evidence="3">
    <location>
        <begin position="1"/>
        <end position="92"/>
    </location>
</feature>
<organism evidence="4 5">
    <name type="scientific">Fundulus heteroclitus</name>
    <name type="common">Killifish</name>
    <name type="synonym">Mummichog</name>
    <dbReference type="NCBI Taxonomy" id="8078"/>
    <lineage>
        <taxon>Eukaryota</taxon>
        <taxon>Metazoa</taxon>
        <taxon>Chordata</taxon>
        <taxon>Craniata</taxon>
        <taxon>Vertebrata</taxon>
        <taxon>Euteleostomi</taxon>
        <taxon>Actinopterygii</taxon>
        <taxon>Neopterygii</taxon>
        <taxon>Teleostei</taxon>
        <taxon>Neoteleostei</taxon>
        <taxon>Acanthomorphata</taxon>
        <taxon>Ovalentaria</taxon>
        <taxon>Atherinomorphae</taxon>
        <taxon>Cyprinodontiformes</taxon>
        <taxon>Fundulidae</taxon>
        <taxon>Fundulus</taxon>
    </lineage>
</organism>
<feature type="region of interest" description="Disordered" evidence="3">
    <location>
        <begin position="161"/>
        <end position="182"/>
    </location>
</feature>
<dbReference type="GO" id="GO:2001236">
    <property type="term" value="P:regulation of extrinsic apoptotic signaling pathway"/>
    <property type="evidence" value="ECO:0007669"/>
    <property type="project" value="TreeGrafter"/>
</dbReference>
<dbReference type="STRING" id="8078.ENSFHEP00000002054"/>
<feature type="region of interest" description="Disordered" evidence="3">
    <location>
        <begin position="104"/>
        <end position="125"/>
    </location>
</feature>
<keyword evidence="1" id="KW-0597">Phosphoprotein</keyword>
<sequence>MENGQVEKLVNDTSNGTKHLDSNLNLDSKSMKDTVEFRLMMAYPQRRRPRTEKENSPVIKDQSPGSDQEPPQTPEKTEKEEGGKKKRKNKTIRRHLKSILRCVRPQTDDAEPTPTPEMNRIDPGFRCLKHPVKDEDEIEDEMRELADQVIRVVNEIQFTSVRNSEVEPDSGPDSRPDSGPLDDDLEKVIGLLLREDGDRLNEKFDLAHIATELFYDYNFFRRLLNTFLVRIGFRSVSPDSLEPQAANRTQIAATCEITSRLSSVAALPKNRLLQHGAQYLQEYYSAWAQEQGGYEAVFQDEEEVD</sequence>
<evidence type="ECO:0000256" key="3">
    <source>
        <dbReference type="SAM" id="MobiDB-lite"/>
    </source>
</evidence>
<evidence type="ECO:0000313" key="5">
    <source>
        <dbReference type="Proteomes" id="UP000265000"/>
    </source>
</evidence>
<dbReference type="AlphaFoldDB" id="A0A3Q2NSA5"/>
<keyword evidence="2" id="KW-0053">Apoptosis</keyword>
<reference evidence="4" key="2">
    <citation type="submission" date="2025-09" db="UniProtKB">
        <authorList>
            <consortium name="Ensembl"/>
        </authorList>
    </citation>
    <scope>IDENTIFICATION</scope>
</reference>
<name>A0A3Q2NSA5_FUNHE</name>
<keyword evidence="5" id="KW-1185">Reference proteome</keyword>
<proteinExistence type="predicted"/>
<evidence type="ECO:0000256" key="2">
    <source>
        <dbReference type="ARBA" id="ARBA00022703"/>
    </source>
</evidence>
<accession>A0A3Q2NSA5</accession>
<dbReference type="InterPro" id="IPR036834">
    <property type="entry name" value="Bcl-2-like_sf"/>
</dbReference>
<dbReference type="GeneTree" id="ENSGT00910000145367"/>
<dbReference type="PANTHER" id="PTHR14965">
    <property type="entry name" value="SI:CH73-248E21.1"/>
    <property type="match status" value="1"/>
</dbReference>
<dbReference type="PANTHER" id="PTHR14965:SF1">
    <property type="entry name" value="APOPTOSIS FACILITATOR BCL-2-LIKE PROTEIN 14"/>
    <property type="match status" value="1"/>
</dbReference>
<dbReference type="Proteomes" id="UP000265000">
    <property type="component" value="Unplaced"/>
</dbReference>
<protein>
    <submittedName>
        <fullName evidence="4">Apoptosis facilitator Bcl-2-like protein 14</fullName>
    </submittedName>
</protein>
<reference evidence="4" key="1">
    <citation type="submission" date="2025-08" db="UniProtKB">
        <authorList>
            <consortium name="Ensembl"/>
        </authorList>
    </citation>
    <scope>IDENTIFICATION</scope>
</reference>
<dbReference type="GO" id="GO:0006915">
    <property type="term" value="P:apoptotic process"/>
    <property type="evidence" value="ECO:0007669"/>
    <property type="project" value="UniProtKB-KW"/>
</dbReference>
<evidence type="ECO:0000256" key="1">
    <source>
        <dbReference type="ARBA" id="ARBA00022553"/>
    </source>
</evidence>
<evidence type="ECO:0000313" key="4">
    <source>
        <dbReference type="Ensembl" id="ENSFHEP00000002054.1"/>
    </source>
</evidence>
<dbReference type="SUPFAM" id="SSF56854">
    <property type="entry name" value="Bcl-2 inhibitors of programmed cell death"/>
    <property type="match status" value="1"/>
</dbReference>